<dbReference type="RefSeq" id="XP_014146673.1">
    <property type="nucleotide sequence ID" value="XM_014291198.1"/>
</dbReference>
<keyword evidence="2" id="KW-1185">Reference proteome</keyword>
<dbReference type="EMBL" id="KQ246532">
    <property type="protein sequence ID" value="KNC72771.1"/>
    <property type="molecule type" value="Genomic_DNA"/>
</dbReference>
<sequence>MLKLTVEIDRLWGGCEMSQVVHWSGALLQTPHRAVKQQSTCPSEIYCSWWSH</sequence>
<evidence type="ECO:0000313" key="1">
    <source>
        <dbReference type="EMBL" id="KNC72771.1"/>
    </source>
</evidence>
<dbReference type="OrthoDB" id="4217619at2759"/>
<name>A0A0L0F892_9EUKA</name>
<dbReference type="GeneID" id="25915174"/>
<gene>
    <name evidence="1" type="ORF">SARC_14670</name>
</gene>
<protein>
    <submittedName>
        <fullName evidence="1">Uncharacterized protein</fullName>
    </submittedName>
</protein>
<proteinExistence type="predicted"/>
<organism evidence="1 2">
    <name type="scientific">Sphaeroforma arctica JP610</name>
    <dbReference type="NCBI Taxonomy" id="667725"/>
    <lineage>
        <taxon>Eukaryota</taxon>
        <taxon>Ichthyosporea</taxon>
        <taxon>Ichthyophonida</taxon>
        <taxon>Sphaeroforma</taxon>
    </lineage>
</organism>
<accession>A0A0L0F892</accession>
<reference evidence="1 2" key="1">
    <citation type="submission" date="2011-02" db="EMBL/GenBank/DDBJ databases">
        <title>The Genome Sequence of Sphaeroforma arctica JP610.</title>
        <authorList>
            <consortium name="The Broad Institute Genome Sequencing Platform"/>
            <person name="Russ C."/>
            <person name="Cuomo C."/>
            <person name="Young S.K."/>
            <person name="Zeng Q."/>
            <person name="Gargeya S."/>
            <person name="Alvarado L."/>
            <person name="Berlin A."/>
            <person name="Chapman S.B."/>
            <person name="Chen Z."/>
            <person name="Freedman E."/>
            <person name="Gellesch M."/>
            <person name="Goldberg J."/>
            <person name="Griggs A."/>
            <person name="Gujja S."/>
            <person name="Heilman E."/>
            <person name="Heiman D."/>
            <person name="Howarth C."/>
            <person name="Mehta T."/>
            <person name="Neiman D."/>
            <person name="Pearson M."/>
            <person name="Roberts A."/>
            <person name="Saif S."/>
            <person name="Shea T."/>
            <person name="Shenoy N."/>
            <person name="Sisk P."/>
            <person name="Stolte C."/>
            <person name="Sykes S."/>
            <person name="White J."/>
            <person name="Yandava C."/>
            <person name="Burger G."/>
            <person name="Gray M.W."/>
            <person name="Holland P.W.H."/>
            <person name="King N."/>
            <person name="Lang F.B.F."/>
            <person name="Roger A.J."/>
            <person name="Ruiz-Trillo I."/>
            <person name="Haas B."/>
            <person name="Nusbaum C."/>
            <person name="Birren B."/>
        </authorList>
    </citation>
    <scope>NUCLEOTIDE SEQUENCE [LARGE SCALE GENOMIC DNA]</scope>
    <source>
        <strain evidence="1 2">JP610</strain>
    </source>
</reference>
<evidence type="ECO:0000313" key="2">
    <source>
        <dbReference type="Proteomes" id="UP000054560"/>
    </source>
</evidence>
<dbReference type="Proteomes" id="UP000054560">
    <property type="component" value="Unassembled WGS sequence"/>
</dbReference>
<feature type="non-terminal residue" evidence="1">
    <location>
        <position position="52"/>
    </location>
</feature>
<dbReference type="AlphaFoldDB" id="A0A0L0F892"/>